<dbReference type="GeneID" id="109711528"/>
<dbReference type="SMART" id="SM00490">
    <property type="entry name" value="HELICc"/>
    <property type="match status" value="1"/>
</dbReference>
<dbReference type="GO" id="GO:0000724">
    <property type="term" value="P:double-strand break repair via homologous recombination"/>
    <property type="evidence" value="ECO:0007669"/>
    <property type="project" value="TreeGrafter"/>
</dbReference>
<dbReference type="AlphaFoldDB" id="A0A6P5F9U3"/>
<dbReference type="SUPFAM" id="SSF52540">
    <property type="entry name" value="P-loop containing nucleoside triphosphate hydrolases"/>
    <property type="match status" value="1"/>
</dbReference>
<dbReference type="GO" id="GO:0046872">
    <property type="term" value="F:metal ion binding"/>
    <property type="evidence" value="ECO:0007669"/>
    <property type="project" value="UniProtKB-KW"/>
</dbReference>
<keyword evidence="7 13" id="KW-0067">ATP-binding</keyword>
<protein>
    <recommendedName>
        <fullName evidence="13">ATP-dependent DNA helicase</fullName>
        <ecNumber evidence="13">5.6.2.4</ecNumber>
    </recommendedName>
</protein>
<dbReference type="GO" id="GO:0016787">
    <property type="term" value="F:hydrolase activity"/>
    <property type="evidence" value="ECO:0007669"/>
    <property type="project" value="UniProtKB-KW"/>
</dbReference>
<evidence type="ECO:0000256" key="5">
    <source>
        <dbReference type="ARBA" id="ARBA00022801"/>
    </source>
</evidence>
<dbReference type="OrthoDB" id="10261556at2759"/>
<evidence type="ECO:0000256" key="13">
    <source>
        <dbReference type="RuleBase" id="RU364117"/>
    </source>
</evidence>
<gene>
    <name evidence="17" type="primary">LOC109711528</name>
</gene>
<dbReference type="InterPro" id="IPR027417">
    <property type="entry name" value="P-loop_NTPase"/>
</dbReference>
<organism evidence="16 17">
    <name type="scientific">Ananas comosus</name>
    <name type="common">Pineapple</name>
    <name type="synonym">Ananas ananas</name>
    <dbReference type="NCBI Taxonomy" id="4615"/>
    <lineage>
        <taxon>Eukaryota</taxon>
        <taxon>Viridiplantae</taxon>
        <taxon>Streptophyta</taxon>
        <taxon>Embryophyta</taxon>
        <taxon>Tracheophyta</taxon>
        <taxon>Spermatophyta</taxon>
        <taxon>Magnoliopsida</taxon>
        <taxon>Liliopsida</taxon>
        <taxon>Poales</taxon>
        <taxon>Bromeliaceae</taxon>
        <taxon>Bromelioideae</taxon>
        <taxon>Ananas</taxon>
    </lineage>
</organism>
<dbReference type="GO" id="GO:0005524">
    <property type="term" value="F:ATP binding"/>
    <property type="evidence" value="ECO:0007669"/>
    <property type="project" value="UniProtKB-KW"/>
</dbReference>
<dbReference type="GO" id="GO:0005737">
    <property type="term" value="C:cytoplasm"/>
    <property type="evidence" value="ECO:0007669"/>
    <property type="project" value="TreeGrafter"/>
</dbReference>
<evidence type="ECO:0000256" key="6">
    <source>
        <dbReference type="ARBA" id="ARBA00022806"/>
    </source>
</evidence>
<dbReference type="Pfam" id="PF16124">
    <property type="entry name" value="RecQ_Zn_bind"/>
    <property type="match status" value="1"/>
</dbReference>
<sequence>MGESAMCSLKVSLMRPELLIMCQLLPMKKPLFPMKSVIGHEKLEEEDLLKLLRQYFGHSEYRGKQLEAINAVLSGRDCFCLMPTGGGKSMCYQIPALAKSGVVLVVSPLIALMENQVADLKSKGISADFLSSTQSRQIREKILEDLDSGKPSVKLLYVTPELVATSGFMMKLTNLYNRGLLGLVAIDEAHCISSWGHDFRPSYRKLSSLRKQLPGVPIVALTATAVPKVQKDVVESLSLQNPLILRSSFNRPNIFYEVRYKDLLDDPYADMSNLLKSCGNVCSIIYCLERSTCDDLNRHLDKQGIPSAAYHAGLNSKMRTTVLEDWLSSRIQVVVATVAFGMGIDRKDVRIVCHFNIPKTMESFYQESGRAGRDQLPCRSVLYYGLDDRRRMEFILRNAVSRKSQTSSSSKSLSEKSLADFSQIVEYCEGSSCRRKKILESFGEQVSTSLCQRSCDVCKHPNLVSTHLEELKRVPGVRRNSFLSTIVQRDIGAMLKVMNPIPTCAVMQRTFPSSLVTSSVDKDSEFWNREDEASLSGEDISDSDDGKDVVSNIAMSKISSKAALNEKFEALERAEEAYYRNKRLNKKDSGLVDKKAITGTLRDSSKKRLFDALKLAEQRVGHLLPNLEDSATLLETECFRKYDKLNAHLIRSLQIMLPLRQIMILGMKCKEPLVMKKTVIMLH</sequence>
<evidence type="ECO:0000256" key="7">
    <source>
        <dbReference type="ARBA" id="ARBA00022840"/>
    </source>
</evidence>
<keyword evidence="4 13" id="KW-0547">Nucleotide-binding</keyword>
<evidence type="ECO:0000313" key="17">
    <source>
        <dbReference type="RefSeq" id="XP_020090223.1"/>
    </source>
</evidence>
<evidence type="ECO:0000256" key="2">
    <source>
        <dbReference type="ARBA" id="ARBA00005446"/>
    </source>
</evidence>
<dbReference type="InterPro" id="IPR032284">
    <property type="entry name" value="RecQ_Zn-bd"/>
</dbReference>
<dbReference type="InterPro" id="IPR014001">
    <property type="entry name" value="Helicase_ATP-bd"/>
</dbReference>
<keyword evidence="16" id="KW-1185">Reference proteome</keyword>
<comment type="catalytic activity">
    <reaction evidence="12 13">
        <text>ATP + H2O = ADP + phosphate + H(+)</text>
        <dbReference type="Rhea" id="RHEA:13065"/>
        <dbReference type="ChEBI" id="CHEBI:15377"/>
        <dbReference type="ChEBI" id="CHEBI:15378"/>
        <dbReference type="ChEBI" id="CHEBI:30616"/>
        <dbReference type="ChEBI" id="CHEBI:43474"/>
        <dbReference type="ChEBI" id="CHEBI:456216"/>
    </reaction>
</comment>
<dbReference type="PANTHER" id="PTHR13710:SF155">
    <property type="entry name" value="ATP-DEPENDENT DNA HELICASE Q-LIKE 3"/>
    <property type="match status" value="1"/>
</dbReference>
<dbReference type="PROSITE" id="PS51192">
    <property type="entry name" value="HELICASE_ATP_BIND_1"/>
    <property type="match status" value="1"/>
</dbReference>
<reference evidence="17" key="2">
    <citation type="submission" date="2025-08" db="UniProtKB">
        <authorList>
            <consortium name="RefSeq"/>
        </authorList>
    </citation>
    <scope>IDENTIFICATION</scope>
    <source>
        <tissue evidence="17">Leaf</tissue>
    </source>
</reference>
<dbReference type="RefSeq" id="XP_020090223.1">
    <property type="nucleotide sequence ID" value="XM_020234634.1"/>
</dbReference>
<accession>A0A6P5F9U3</accession>
<evidence type="ECO:0000256" key="9">
    <source>
        <dbReference type="ARBA" id="ARBA00023235"/>
    </source>
</evidence>
<dbReference type="CDD" id="cd18794">
    <property type="entry name" value="SF2_C_RecQ"/>
    <property type="match status" value="1"/>
</dbReference>
<dbReference type="EC" id="5.6.2.4" evidence="13"/>
<comment type="catalytic activity">
    <reaction evidence="11 13">
        <text>Couples ATP hydrolysis with the unwinding of duplex DNA by translocating in the 3'-5' direction.</text>
        <dbReference type="EC" id="5.6.2.4"/>
    </reaction>
</comment>
<evidence type="ECO:0000256" key="3">
    <source>
        <dbReference type="ARBA" id="ARBA00022723"/>
    </source>
</evidence>
<evidence type="ECO:0000259" key="15">
    <source>
        <dbReference type="PROSITE" id="PS51194"/>
    </source>
</evidence>
<dbReference type="NCBIfam" id="TIGR00614">
    <property type="entry name" value="recQ_fam"/>
    <property type="match status" value="1"/>
</dbReference>
<evidence type="ECO:0000259" key="14">
    <source>
        <dbReference type="PROSITE" id="PS51192"/>
    </source>
</evidence>
<dbReference type="Proteomes" id="UP000515123">
    <property type="component" value="Linkage group 6"/>
</dbReference>
<evidence type="ECO:0000256" key="11">
    <source>
        <dbReference type="ARBA" id="ARBA00034617"/>
    </source>
</evidence>
<dbReference type="GO" id="GO:0005634">
    <property type="term" value="C:nucleus"/>
    <property type="evidence" value="ECO:0007669"/>
    <property type="project" value="UniProtKB-SubCell"/>
</dbReference>
<dbReference type="SMART" id="SM00487">
    <property type="entry name" value="DEXDc"/>
    <property type="match status" value="1"/>
</dbReference>
<reference evidence="16" key="1">
    <citation type="journal article" date="2015" name="Nat. Genet.">
        <title>The pineapple genome and the evolution of CAM photosynthesis.</title>
        <authorList>
            <person name="Ming R."/>
            <person name="VanBuren R."/>
            <person name="Wai C.M."/>
            <person name="Tang H."/>
            <person name="Schatz M.C."/>
            <person name="Bowers J.E."/>
            <person name="Lyons E."/>
            <person name="Wang M.L."/>
            <person name="Chen J."/>
            <person name="Biggers E."/>
            <person name="Zhang J."/>
            <person name="Huang L."/>
            <person name="Zhang L."/>
            <person name="Miao W."/>
            <person name="Zhang J."/>
            <person name="Ye Z."/>
            <person name="Miao C."/>
            <person name="Lin Z."/>
            <person name="Wang H."/>
            <person name="Zhou H."/>
            <person name="Yim W.C."/>
            <person name="Priest H.D."/>
            <person name="Zheng C."/>
            <person name="Woodhouse M."/>
            <person name="Edger P.P."/>
            <person name="Guyot R."/>
            <person name="Guo H.B."/>
            <person name="Guo H."/>
            <person name="Zheng G."/>
            <person name="Singh R."/>
            <person name="Sharma A."/>
            <person name="Min X."/>
            <person name="Zheng Y."/>
            <person name="Lee H."/>
            <person name="Gurtowski J."/>
            <person name="Sedlazeck F.J."/>
            <person name="Harkess A."/>
            <person name="McKain M.R."/>
            <person name="Liao Z."/>
            <person name="Fang J."/>
            <person name="Liu J."/>
            <person name="Zhang X."/>
            <person name="Zhang Q."/>
            <person name="Hu W."/>
            <person name="Qin Y."/>
            <person name="Wang K."/>
            <person name="Chen L.Y."/>
            <person name="Shirley N."/>
            <person name="Lin Y.R."/>
            <person name="Liu L.Y."/>
            <person name="Hernandez A.G."/>
            <person name="Wright C.L."/>
            <person name="Bulone V."/>
            <person name="Tuskan G.A."/>
            <person name="Heath K."/>
            <person name="Zee F."/>
            <person name="Moore P.H."/>
            <person name="Sunkar R."/>
            <person name="Leebens-Mack J.H."/>
            <person name="Mockler T."/>
            <person name="Bennetzen J.L."/>
            <person name="Freeling M."/>
            <person name="Sankoff D."/>
            <person name="Paterson A.H."/>
            <person name="Zhu X."/>
            <person name="Yang X."/>
            <person name="Smith J.A."/>
            <person name="Cushman J.C."/>
            <person name="Paull R.E."/>
            <person name="Yu Q."/>
        </authorList>
    </citation>
    <scope>NUCLEOTIDE SEQUENCE [LARGE SCALE GENOMIC DNA]</scope>
    <source>
        <strain evidence="16">cv. F153</strain>
    </source>
</reference>
<proteinExistence type="inferred from homology"/>
<dbReference type="GO" id="GO:0009378">
    <property type="term" value="F:four-way junction helicase activity"/>
    <property type="evidence" value="ECO:0007669"/>
    <property type="project" value="TreeGrafter"/>
</dbReference>
<evidence type="ECO:0000256" key="8">
    <source>
        <dbReference type="ARBA" id="ARBA00023125"/>
    </source>
</evidence>
<dbReference type="GO" id="GO:0005694">
    <property type="term" value="C:chromosome"/>
    <property type="evidence" value="ECO:0007669"/>
    <property type="project" value="TreeGrafter"/>
</dbReference>
<keyword evidence="8" id="KW-0238">DNA-binding</keyword>
<dbReference type="Pfam" id="PF00271">
    <property type="entry name" value="Helicase_C"/>
    <property type="match status" value="1"/>
</dbReference>
<feature type="domain" description="Helicase ATP-binding" evidence="14">
    <location>
        <begin position="69"/>
        <end position="243"/>
    </location>
</feature>
<keyword evidence="9" id="KW-0413">Isomerase</keyword>
<dbReference type="Gene3D" id="3.40.50.300">
    <property type="entry name" value="P-loop containing nucleotide triphosphate hydrolases"/>
    <property type="match status" value="2"/>
</dbReference>
<evidence type="ECO:0000256" key="1">
    <source>
        <dbReference type="ARBA" id="ARBA00004123"/>
    </source>
</evidence>
<evidence type="ECO:0000256" key="12">
    <source>
        <dbReference type="ARBA" id="ARBA00049360"/>
    </source>
</evidence>
<dbReference type="PANTHER" id="PTHR13710">
    <property type="entry name" value="DNA HELICASE RECQ FAMILY MEMBER"/>
    <property type="match status" value="1"/>
</dbReference>
<name>A0A6P5F9U3_ANACO</name>
<dbReference type="Pfam" id="PF00270">
    <property type="entry name" value="DEAD"/>
    <property type="match status" value="1"/>
</dbReference>
<evidence type="ECO:0000313" key="16">
    <source>
        <dbReference type="Proteomes" id="UP000515123"/>
    </source>
</evidence>
<keyword evidence="5 13" id="KW-0378">Hydrolase</keyword>
<comment type="similarity">
    <text evidence="2 13">Belongs to the helicase family. RecQ subfamily.</text>
</comment>
<keyword evidence="6 13" id="KW-0347">Helicase</keyword>
<dbReference type="GO" id="GO:0003677">
    <property type="term" value="F:DNA binding"/>
    <property type="evidence" value="ECO:0007669"/>
    <property type="project" value="UniProtKB-KW"/>
</dbReference>
<dbReference type="GO" id="GO:0043138">
    <property type="term" value="F:3'-5' DNA helicase activity"/>
    <property type="evidence" value="ECO:0007669"/>
    <property type="project" value="UniProtKB-EC"/>
</dbReference>
<evidence type="ECO:0000256" key="4">
    <source>
        <dbReference type="ARBA" id="ARBA00022741"/>
    </source>
</evidence>
<keyword evidence="10 13" id="KW-0539">Nucleus</keyword>
<comment type="subcellular location">
    <subcellularLocation>
        <location evidence="1 13">Nucleus</location>
    </subcellularLocation>
</comment>
<keyword evidence="3" id="KW-0479">Metal-binding</keyword>
<feature type="domain" description="Helicase C-terminal" evidence="15">
    <location>
        <begin position="270"/>
        <end position="419"/>
    </location>
</feature>
<dbReference type="FunFam" id="3.40.50.300:FF:002061">
    <property type="entry name" value="RecQ family DNA helicase"/>
    <property type="match status" value="1"/>
</dbReference>
<dbReference type="InterPro" id="IPR001650">
    <property type="entry name" value="Helicase_C-like"/>
</dbReference>
<dbReference type="FunFam" id="3.40.50.300:FF:000444">
    <property type="entry name" value="ATP-dependent DNA helicase"/>
    <property type="match status" value="1"/>
</dbReference>
<dbReference type="InterPro" id="IPR011545">
    <property type="entry name" value="DEAD/DEAH_box_helicase_dom"/>
</dbReference>
<dbReference type="CDD" id="cd17920">
    <property type="entry name" value="DEXHc_RecQ"/>
    <property type="match status" value="1"/>
</dbReference>
<dbReference type="PROSITE" id="PS51194">
    <property type="entry name" value="HELICASE_CTER"/>
    <property type="match status" value="1"/>
</dbReference>
<dbReference type="InterPro" id="IPR004589">
    <property type="entry name" value="DNA_helicase_ATP-dep_RecQ"/>
</dbReference>
<evidence type="ECO:0000256" key="10">
    <source>
        <dbReference type="ARBA" id="ARBA00023242"/>
    </source>
</evidence>